<protein>
    <recommendedName>
        <fullName evidence="3">YscD cytoplasmic domain-containing protein</fullName>
    </recommendedName>
</protein>
<feature type="region of interest" description="Disordered" evidence="1">
    <location>
        <begin position="463"/>
        <end position="493"/>
    </location>
</feature>
<accession>A0A432MAX2</accession>
<dbReference type="Pfam" id="PF16697">
    <property type="entry name" value="Yop-YscD_cpl"/>
    <property type="match status" value="1"/>
</dbReference>
<comment type="caution">
    <text evidence="4">The sequence shown here is derived from an EMBL/GenBank/DDBJ whole genome shotgun (WGS) entry which is preliminary data.</text>
</comment>
<feature type="region of interest" description="Disordered" evidence="1">
    <location>
        <begin position="1"/>
        <end position="73"/>
    </location>
</feature>
<name>A0A432MAX2_9GAMM</name>
<feature type="transmembrane region" description="Helical" evidence="2">
    <location>
        <begin position="203"/>
        <end position="222"/>
    </location>
</feature>
<organism evidence="4 5">
    <name type="scientific">Dyella choica</name>
    <dbReference type="NCBI Taxonomy" id="1927959"/>
    <lineage>
        <taxon>Bacteria</taxon>
        <taxon>Pseudomonadati</taxon>
        <taxon>Pseudomonadota</taxon>
        <taxon>Gammaproteobacteria</taxon>
        <taxon>Lysobacterales</taxon>
        <taxon>Rhodanobacteraceae</taxon>
        <taxon>Dyella</taxon>
    </lineage>
</organism>
<dbReference type="InterPro" id="IPR008984">
    <property type="entry name" value="SMAD_FHA_dom_sf"/>
</dbReference>
<feature type="domain" description="YscD cytoplasmic" evidence="3">
    <location>
        <begin position="80"/>
        <end position="171"/>
    </location>
</feature>
<dbReference type="Proteomes" id="UP000274358">
    <property type="component" value="Unassembled WGS sequence"/>
</dbReference>
<evidence type="ECO:0000256" key="1">
    <source>
        <dbReference type="SAM" id="MobiDB-lite"/>
    </source>
</evidence>
<evidence type="ECO:0000313" key="5">
    <source>
        <dbReference type="Proteomes" id="UP000274358"/>
    </source>
</evidence>
<keyword evidence="5" id="KW-1185">Reference proteome</keyword>
<dbReference type="SUPFAM" id="SSF49879">
    <property type="entry name" value="SMAD/FHA domain"/>
    <property type="match status" value="1"/>
</dbReference>
<keyword evidence="2" id="KW-1133">Transmembrane helix</keyword>
<dbReference type="AlphaFoldDB" id="A0A432MAX2"/>
<evidence type="ECO:0000313" key="4">
    <source>
        <dbReference type="EMBL" id="RUL79058.1"/>
    </source>
</evidence>
<evidence type="ECO:0000256" key="2">
    <source>
        <dbReference type="SAM" id="Phobius"/>
    </source>
</evidence>
<dbReference type="InterPro" id="IPR032030">
    <property type="entry name" value="YscD_cytoplasmic_dom"/>
</dbReference>
<feature type="compositionally biased region" description="Basic residues" evidence="1">
    <location>
        <begin position="15"/>
        <end position="38"/>
    </location>
</feature>
<sequence>MSGTRRRPAGGGSTIRHRHRPRSRSRQSRRFRRSRRCLRPTQPRHVSTDGADFPHTMNSQVAHRTHSRERPSSRVQLRLRVFSGVHAGAEFRLPERGILMVGQADDCDLILGDAEIRDHHCVLTVVGDQVLLRALNGEVEIQERRVADGENVALEPFTMVRLGKVWFAIGPHWSERWLSLDNAIDHAAVRVAEKQLAGRRRGVLAIATALLAFALVVLLGSWKVSHPANIHPRSASEQLEATQGILHQMSLQHVVANIDGGDRLVVHGVVGNVAQLPELKRKLSAAGLTTELAVRDWPSVAKQVKDIFGMHGYTVETRLLDQGLIEVDGHFGDPDNTERVKREVLGSADMQNLNSDVGLNLALRNYDERKPEAPKLDEGKLIQHVSSGADSYVVTRDQSRYYPGSSLPQGGIFVGVTSDQNILLRMRDNTYMQLNKDDKYMTPQPLGDMNSIDMERLMPAAPGSSAAAAAPAAVTQSVAKAVPAKEAPASNHR</sequence>
<reference evidence="4 5" key="1">
    <citation type="submission" date="2018-12" db="EMBL/GenBank/DDBJ databases">
        <title>Dyella dinghuensis sp. nov. DHOA06 and Dyella choica sp. nov. 4M-K27, isolated from forest soil.</title>
        <authorList>
            <person name="Qiu L.-H."/>
            <person name="Gao Z.-H."/>
        </authorList>
    </citation>
    <scope>NUCLEOTIDE SEQUENCE [LARGE SCALE GENOMIC DNA]</scope>
    <source>
        <strain evidence="4 5">4M-K27</strain>
    </source>
</reference>
<dbReference type="Gene3D" id="2.60.200.20">
    <property type="match status" value="1"/>
</dbReference>
<keyword evidence="2" id="KW-0472">Membrane</keyword>
<proteinExistence type="predicted"/>
<evidence type="ECO:0000259" key="3">
    <source>
        <dbReference type="Pfam" id="PF16697"/>
    </source>
</evidence>
<keyword evidence="2" id="KW-0812">Transmembrane</keyword>
<dbReference type="EMBL" id="RYYV01000002">
    <property type="protein sequence ID" value="RUL79058.1"/>
    <property type="molecule type" value="Genomic_DNA"/>
</dbReference>
<gene>
    <name evidence="4" type="ORF">EKH80_04475</name>
</gene>